<evidence type="ECO:0000313" key="2">
    <source>
        <dbReference type="EMBL" id="KAK1756703.1"/>
    </source>
</evidence>
<protein>
    <submittedName>
        <fullName evidence="2">Uncharacterized protein</fullName>
    </submittedName>
</protein>
<reference evidence="2" key="1">
    <citation type="submission" date="2023-06" db="EMBL/GenBank/DDBJ databases">
        <title>Genome-scale phylogeny and comparative genomics of the fungal order Sordariales.</title>
        <authorList>
            <consortium name="Lawrence Berkeley National Laboratory"/>
            <person name="Hensen N."/>
            <person name="Bonometti L."/>
            <person name="Westerberg I."/>
            <person name="Brannstrom I.O."/>
            <person name="Guillou S."/>
            <person name="Cros-Aarteil S."/>
            <person name="Calhoun S."/>
            <person name="Haridas S."/>
            <person name="Kuo A."/>
            <person name="Mondo S."/>
            <person name="Pangilinan J."/>
            <person name="Riley R."/>
            <person name="Labutti K."/>
            <person name="Andreopoulos B."/>
            <person name="Lipzen A."/>
            <person name="Chen C."/>
            <person name="Yanf M."/>
            <person name="Daum C."/>
            <person name="Ng V."/>
            <person name="Clum A."/>
            <person name="Steindorff A."/>
            <person name="Ohm R."/>
            <person name="Martin F."/>
            <person name="Silar P."/>
            <person name="Natvig D."/>
            <person name="Lalanne C."/>
            <person name="Gautier V."/>
            <person name="Ament-Velasquez S.L."/>
            <person name="Kruys A."/>
            <person name="Hutchinson M.I."/>
            <person name="Powell A.J."/>
            <person name="Barry K."/>
            <person name="Miller A.N."/>
            <person name="Grigoriev I.V."/>
            <person name="Debuchy R."/>
            <person name="Gladieux P."/>
            <person name="Thoren M.H."/>
            <person name="Johannesson H."/>
        </authorList>
    </citation>
    <scope>NUCLEOTIDE SEQUENCE</scope>
    <source>
        <strain evidence="2">PSN4</strain>
    </source>
</reference>
<keyword evidence="3" id="KW-1185">Reference proteome</keyword>
<feature type="compositionally biased region" description="Low complexity" evidence="1">
    <location>
        <begin position="20"/>
        <end position="30"/>
    </location>
</feature>
<proteinExistence type="predicted"/>
<sequence>MGLLRKLLGRKPKSPPPTGPSSSSSSSMPSNFITPDPFASEAQFEAVKAHMLESARRDPARFKMIERMAAFQSGLGWLESNFPPETHEILIPGPFPDAFPGPLNGPGLEHVTPEDTRIYVVRKKDVAGPQGIVMMQLVVFAGSVMGLEDGDGKGRYIGTPAMDTAVAAFLGLLRRMVDAGALRECTAVVGMGMDMTIYHFTPERGFFDPPEGFAFEKQRVDLDREGILPEV</sequence>
<accession>A0AAJ0FAV3</accession>
<feature type="region of interest" description="Disordered" evidence="1">
    <location>
        <begin position="1"/>
        <end position="36"/>
    </location>
</feature>
<dbReference type="EMBL" id="MU839831">
    <property type="protein sequence ID" value="KAK1756703.1"/>
    <property type="molecule type" value="Genomic_DNA"/>
</dbReference>
<evidence type="ECO:0000313" key="3">
    <source>
        <dbReference type="Proteomes" id="UP001239445"/>
    </source>
</evidence>
<organism evidence="2 3">
    <name type="scientific">Echria macrotheca</name>
    <dbReference type="NCBI Taxonomy" id="438768"/>
    <lineage>
        <taxon>Eukaryota</taxon>
        <taxon>Fungi</taxon>
        <taxon>Dikarya</taxon>
        <taxon>Ascomycota</taxon>
        <taxon>Pezizomycotina</taxon>
        <taxon>Sordariomycetes</taxon>
        <taxon>Sordariomycetidae</taxon>
        <taxon>Sordariales</taxon>
        <taxon>Schizotheciaceae</taxon>
        <taxon>Echria</taxon>
    </lineage>
</organism>
<dbReference type="AlphaFoldDB" id="A0AAJ0FAV3"/>
<dbReference type="Proteomes" id="UP001239445">
    <property type="component" value="Unassembled WGS sequence"/>
</dbReference>
<gene>
    <name evidence="2" type="ORF">QBC47DRAFT_168613</name>
</gene>
<comment type="caution">
    <text evidence="2">The sequence shown here is derived from an EMBL/GenBank/DDBJ whole genome shotgun (WGS) entry which is preliminary data.</text>
</comment>
<name>A0AAJ0FAV3_9PEZI</name>
<evidence type="ECO:0000256" key="1">
    <source>
        <dbReference type="SAM" id="MobiDB-lite"/>
    </source>
</evidence>